<organism evidence="2 3">
    <name type="scientific">Alternaria alternata</name>
    <name type="common">Alternaria rot fungus</name>
    <name type="synonym">Torula alternata</name>
    <dbReference type="NCBI Taxonomy" id="5599"/>
    <lineage>
        <taxon>Eukaryota</taxon>
        <taxon>Fungi</taxon>
        <taxon>Dikarya</taxon>
        <taxon>Ascomycota</taxon>
        <taxon>Pezizomycotina</taxon>
        <taxon>Dothideomycetes</taxon>
        <taxon>Pleosporomycetidae</taxon>
        <taxon>Pleosporales</taxon>
        <taxon>Pleosporineae</taxon>
        <taxon>Pleosporaceae</taxon>
        <taxon>Alternaria</taxon>
        <taxon>Alternaria sect. Alternaria</taxon>
        <taxon>Alternaria alternata complex</taxon>
    </lineage>
</organism>
<feature type="transmembrane region" description="Helical" evidence="1">
    <location>
        <begin position="43"/>
        <end position="60"/>
    </location>
</feature>
<accession>A0A177DJL4</accession>
<keyword evidence="1" id="KW-0812">Transmembrane</keyword>
<dbReference type="EMBL" id="KV441481">
    <property type="protein sequence ID" value="OAG19242.1"/>
    <property type="molecule type" value="Genomic_DNA"/>
</dbReference>
<name>A0A177DJL4_ALTAL</name>
<gene>
    <name evidence="2" type="ORF">CC77DRAFT_152766</name>
</gene>
<keyword evidence="1" id="KW-1133">Transmembrane helix</keyword>
<keyword evidence="3" id="KW-1185">Reference proteome</keyword>
<protein>
    <submittedName>
        <fullName evidence="2">Uncharacterized protein</fullName>
    </submittedName>
</protein>
<dbReference type="AlphaFoldDB" id="A0A177DJL4"/>
<evidence type="ECO:0000313" key="3">
    <source>
        <dbReference type="Proteomes" id="UP000077248"/>
    </source>
</evidence>
<dbReference type="RefSeq" id="XP_018384663.1">
    <property type="nucleotide sequence ID" value="XM_018530320.1"/>
</dbReference>
<dbReference type="VEuPathDB" id="FungiDB:CC77DRAFT_152766"/>
<dbReference type="Proteomes" id="UP000077248">
    <property type="component" value="Unassembled WGS sequence"/>
</dbReference>
<dbReference type="GeneID" id="29115914"/>
<keyword evidence="1" id="KW-0472">Membrane</keyword>
<proteinExistence type="predicted"/>
<sequence>MGHNRACASPMAKPIHGCSMEAGQVQPTSRPCATVKLWHRNGAVWTCGLAVCITITWTVIGRRWPGDAGRAGPLIRPIWDM</sequence>
<reference evidence="2 3" key="1">
    <citation type="submission" date="2016-05" db="EMBL/GenBank/DDBJ databases">
        <title>Comparative analysis of secretome profiles of manganese(II)-oxidizing ascomycete fungi.</title>
        <authorList>
            <consortium name="DOE Joint Genome Institute"/>
            <person name="Zeiner C.A."/>
            <person name="Purvine S.O."/>
            <person name="Zink E.M."/>
            <person name="Wu S."/>
            <person name="Pasa-Tolic L."/>
            <person name="Chaput D.L."/>
            <person name="Haridas S."/>
            <person name="Grigoriev I.V."/>
            <person name="Santelli C.M."/>
            <person name="Hansel C.M."/>
        </authorList>
    </citation>
    <scope>NUCLEOTIDE SEQUENCE [LARGE SCALE GENOMIC DNA]</scope>
    <source>
        <strain evidence="2 3">SRC1lrK2f</strain>
    </source>
</reference>
<evidence type="ECO:0000256" key="1">
    <source>
        <dbReference type="SAM" id="Phobius"/>
    </source>
</evidence>
<dbReference type="KEGG" id="aalt:CC77DRAFT_152766"/>
<evidence type="ECO:0000313" key="2">
    <source>
        <dbReference type="EMBL" id="OAG19242.1"/>
    </source>
</evidence>